<dbReference type="Pfam" id="PF15715">
    <property type="entry name" value="PAF"/>
    <property type="match status" value="1"/>
</dbReference>
<comment type="caution">
    <text evidence="3">The sequence shown here is derived from an EMBL/GenBank/DDBJ whole genome shotgun (WGS) entry which is preliminary data.</text>
</comment>
<name>A0A8K0K9W7_LADFU</name>
<dbReference type="PANTHER" id="PTHR11439:SF483">
    <property type="entry name" value="PEPTIDE SYNTHASE GLIP-LIKE, PUTATIVE (AFU_ORTHOLOGUE AFUA_3G12920)-RELATED"/>
    <property type="match status" value="1"/>
</dbReference>
<dbReference type="OrthoDB" id="6770037at2759"/>
<sequence>MVRTKADCSAAKTHKSGGGNPYNPQPTPEWQKEITKFFPGKTAKENNTENKFEKTEGGLFLHQENYARKILYHNAVGSLLYLSSKTRPDIAYSVNYASRKVENPTTMDIANVKRTLRYIQDTKKTGIFYKKIKDEERNEKYKLTAYCDVISRMEKAHQYTSLCTMKHQ</sequence>
<accession>A0A8K0K9W7</accession>
<dbReference type="Proteomes" id="UP000792457">
    <property type="component" value="Unassembled WGS sequence"/>
</dbReference>
<dbReference type="AlphaFoldDB" id="A0A8K0K9W7"/>
<feature type="domain" description="PCNA-associated factor histone-like" evidence="2">
    <location>
        <begin position="12"/>
        <end position="56"/>
    </location>
</feature>
<dbReference type="EMBL" id="KZ308527">
    <property type="protein sequence ID" value="KAG8231055.1"/>
    <property type="molecule type" value="Genomic_DNA"/>
</dbReference>
<evidence type="ECO:0000313" key="3">
    <source>
        <dbReference type="EMBL" id="KAG8231055.1"/>
    </source>
</evidence>
<dbReference type="InterPro" id="IPR031444">
    <property type="entry name" value="PCNA-AF_dom"/>
</dbReference>
<evidence type="ECO:0000313" key="4">
    <source>
        <dbReference type="Proteomes" id="UP000792457"/>
    </source>
</evidence>
<feature type="region of interest" description="Disordered" evidence="1">
    <location>
        <begin position="1"/>
        <end position="29"/>
    </location>
</feature>
<evidence type="ECO:0000256" key="1">
    <source>
        <dbReference type="SAM" id="MobiDB-lite"/>
    </source>
</evidence>
<evidence type="ECO:0000259" key="2">
    <source>
        <dbReference type="Pfam" id="PF15715"/>
    </source>
</evidence>
<gene>
    <name evidence="3" type="ORF">J437_LFUL010253</name>
</gene>
<reference evidence="3" key="2">
    <citation type="submission" date="2017-10" db="EMBL/GenBank/DDBJ databases">
        <title>Ladona fulva Genome sequencing and assembly.</title>
        <authorList>
            <person name="Murali S."/>
            <person name="Richards S."/>
            <person name="Bandaranaike D."/>
            <person name="Bellair M."/>
            <person name="Blankenburg K."/>
            <person name="Chao H."/>
            <person name="Dinh H."/>
            <person name="Doddapaneni H."/>
            <person name="Dugan-Rocha S."/>
            <person name="Elkadiri S."/>
            <person name="Gnanaolivu R."/>
            <person name="Hernandez B."/>
            <person name="Skinner E."/>
            <person name="Javaid M."/>
            <person name="Lee S."/>
            <person name="Li M."/>
            <person name="Ming W."/>
            <person name="Munidasa M."/>
            <person name="Muniz J."/>
            <person name="Nguyen L."/>
            <person name="Hughes D."/>
            <person name="Osuji N."/>
            <person name="Pu L.-L."/>
            <person name="Puazo M."/>
            <person name="Qu C."/>
            <person name="Quiroz J."/>
            <person name="Raj R."/>
            <person name="Weissenberger G."/>
            <person name="Xin Y."/>
            <person name="Zou X."/>
            <person name="Han Y."/>
            <person name="Worley K."/>
            <person name="Muzny D."/>
            <person name="Gibbs R."/>
        </authorList>
    </citation>
    <scope>NUCLEOTIDE SEQUENCE</scope>
    <source>
        <strain evidence="3">Sampled in the wild</strain>
    </source>
</reference>
<protein>
    <recommendedName>
        <fullName evidence="2">PCNA-associated factor histone-like domain-containing protein</fullName>
    </recommendedName>
</protein>
<keyword evidence="4" id="KW-1185">Reference proteome</keyword>
<organism evidence="3 4">
    <name type="scientific">Ladona fulva</name>
    <name type="common">Scarce chaser dragonfly</name>
    <name type="synonym">Libellula fulva</name>
    <dbReference type="NCBI Taxonomy" id="123851"/>
    <lineage>
        <taxon>Eukaryota</taxon>
        <taxon>Metazoa</taxon>
        <taxon>Ecdysozoa</taxon>
        <taxon>Arthropoda</taxon>
        <taxon>Hexapoda</taxon>
        <taxon>Insecta</taxon>
        <taxon>Pterygota</taxon>
        <taxon>Palaeoptera</taxon>
        <taxon>Odonata</taxon>
        <taxon>Epiprocta</taxon>
        <taxon>Anisoptera</taxon>
        <taxon>Libelluloidea</taxon>
        <taxon>Libellulidae</taxon>
        <taxon>Ladona</taxon>
    </lineage>
</organism>
<reference evidence="3" key="1">
    <citation type="submission" date="2013-04" db="EMBL/GenBank/DDBJ databases">
        <authorList>
            <person name="Qu J."/>
            <person name="Murali S.C."/>
            <person name="Bandaranaike D."/>
            <person name="Bellair M."/>
            <person name="Blankenburg K."/>
            <person name="Chao H."/>
            <person name="Dinh H."/>
            <person name="Doddapaneni H."/>
            <person name="Downs B."/>
            <person name="Dugan-Rocha S."/>
            <person name="Elkadiri S."/>
            <person name="Gnanaolivu R.D."/>
            <person name="Hernandez B."/>
            <person name="Javaid M."/>
            <person name="Jayaseelan J.C."/>
            <person name="Lee S."/>
            <person name="Li M."/>
            <person name="Ming W."/>
            <person name="Munidasa M."/>
            <person name="Muniz J."/>
            <person name="Nguyen L."/>
            <person name="Ongeri F."/>
            <person name="Osuji N."/>
            <person name="Pu L.-L."/>
            <person name="Puazo M."/>
            <person name="Qu C."/>
            <person name="Quiroz J."/>
            <person name="Raj R."/>
            <person name="Weissenberger G."/>
            <person name="Xin Y."/>
            <person name="Zou X."/>
            <person name="Han Y."/>
            <person name="Richards S."/>
            <person name="Worley K."/>
            <person name="Muzny D."/>
            <person name="Gibbs R."/>
        </authorList>
    </citation>
    <scope>NUCLEOTIDE SEQUENCE</scope>
    <source>
        <strain evidence="3">Sampled in the wild</strain>
    </source>
</reference>
<proteinExistence type="predicted"/>
<dbReference type="PANTHER" id="PTHR11439">
    <property type="entry name" value="GAG-POL-RELATED RETROTRANSPOSON"/>
    <property type="match status" value="1"/>
</dbReference>